<proteinExistence type="predicted"/>
<organism evidence="5 6">
    <name type="scientific">Spelaeicoccus albus</name>
    <dbReference type="NCBI Taxonomy" id="1280376"/>
    <lineage>
        <taxon>Bacteria</taxon>
        <taxon>Bacillati</taxon>
        <taxon>Actinomycetota</taxon>
        <taxon>Actinomycetes</taxon>
        <taxon>Micrococcales</taxon>
        <taxon>Brevibacteriaceae</taxon>
        <taxon>Spelaeicoccus</taxon>
    </lineage>
</organism>
<dbReference type="CDD" id="cd01392">
    <property type="entry name" value="HTH_LacI"/>
    <property type="match status" value="1"/>
</dbReference>
<keyword evidence="3" id="KW-0804">Transcription</keyword>
<dbReference type="Gene3D" id="1.10.260.40">
    <property type="entry name" value="lambda repressor-like DNA-binding domains"/>
    <property type="match status" value="1"/>
</dbReference>
<evidence type="ECO:0000256" key="1">
    <source>
        <dbReference type="ARBA" id="ARBA00023015"/>
    </source>
</evidence>
<dbReference type="RefSeq" id="WP_179427021.1">
    <property type="nucleotide sequence ID" value="NZ_JACBZP010000001.1"/>
</dbReference>
<comment type="caution">
    <text evidence="5">The sequence shown here is derived from an EMBL/GenBank/DDBJ whole genome shotgun (WGS) entry which is preliminary data.</text>
</comment>
<keyword evidence="1" id="KW-0805">Transcription regulation</keyword>
<dbReference type="EMBL" id="JACBZP010000001">
    <property type="protein sequence ID" value="NYI67210.1"/>
    <property type="molecule type" value="Genomic_DNA"/>
</dbReference>
<reference evidence="5 6" key="1">
    <citation type="submission" date="2020-07" db="EMBL/GenBank/DDBJ databases">
        <title>Sequencing the genomes of 1000 actinobacteria strains.</title>
        <authorList>
            <person name="Klenk H.-P."/>
        </authorList>
    </citation>
    <scope>NUCLEOTIDE SEQUENCE [LARGE SCALE GENOMIC DNA]</scope>
    <source>
        <strain evidence="5 6">DSM 26341</strain>
    </source>
</reference>
<feature type="domain" description="HTH lacI-type" evidence="4">
    <location>
        <begin position="8"/>
        <end position="63"/>
    </location>
</feature>
<dbReference type="InterPro" id="IPR046335">
    <property type="entry name" value="LacI/GalR-like_sensor"/>
</dbReference>
<dbReference type="CDD" id="cd06267">
    <property type="entry name" value="PBP1_LacI_sugar_binding-like"/>
    <property type="match status" value="1"/>
</dbReference>
<dbReference type="InterPro" id="IPR010982">
    <property type="entry name" value="Lambda_DNA-bd_dom_sf"/>
</dbReference>
<accession>A0A7Z0D1Z0</accession>
<sequence length="341" mass="36375">MITKKRPATRADVAREAGTSVAVVSYVVNDGPRPVAMATRRRVLDAIEAVGYSPNSIARALASGVSGAYGLIVPDISNAFFAAMAHKLEDAVAALGTVLLLGDSAESKDRENELVRQFVQRNIDGILYIGVDDDPCVQIALDASVPVVMLDRVDRAKPVSSIAIDNVAAARAATEHLIGHGHTRIGIIAGPPQLSTADDRTTGWRQAMESAGLPIDRAWRYEAPFSRRGGESAASAIFERGHRPDALFASNEQQALGLVHAAAVRGIRIPDDLAVITIDGTDDSEFANPALSTVVQPLEETAKSAFDLLTQPSGTAVHRTCTYTLRLRQSCGAHHSRKETR</sequence>
<dbReference type="InterPro" id="IPR028082">
    <property type="entry name" value="Peripla_BP_I"/>
</dbReference>
<evidence type="ECO:0000313" key="5">
    <source>
        <dbReference type="EMBL" id="NYI67210.1"/>
    </source>
</evidence>
<dbReference type="AlphaFoldDB" id="A0A7Z0D1Z0"/>
<dbReference type="GO" id="GO:0003700">
    <property type="term" value="F:DNA-binding transcription factor activity"/>
    <property type="evidence" value="ECO:0007669"/>
    <property type="project" value="TreeGrafter"/>
</dbReference>
<dbReference type="SUPFAM" id="SSF47413">
    <property type="entry name" value="lambda repressor-like DNA-binding domains"/>
    <property type="match status" value="1"/>
</dbReference>
<name>A0A7Z0D1Z0_9MICO</name>
<protein>
    <submittedName>
        <fullName evidence="5">LacI family transcriptional regulator</fullName>
    </submittedName>
</protein>
<dbReference type="Gene3D" id="3.40.50.2300">
    <property type="match status" value="2"/>
</dbReference>
<evidence type="ECO:0000259" key="4">
    <source>
        <dbReference type="PROSITE" id="PS50932"/>
    </source>
</evidence>
<gene>
    <name evidence="5" type="ORF">BJY26_001516</name>
</gene>
<dbReference type="SUPFAM" id="SSF53822">
    <property type="entry name" value="Periplasmic binding protein-like I"/>
    <property type="match status" value="1"/>
</dbReference>
<evidence type="ECO:0000256" key="2">
    <source>
        <dbReference type="ARBA" id="ARBA00023125"/>
    </source>
</evidence>
<dbReference type="Proteomes" id="UP000539111">
    <property type="component" value="Unassembled WGS sequence"/>
</dbReference>
<dbReference type="PANTHER" id="PTHR30146">
    <property type="entry name" value="LACI-RELATED TRANSCRIPTIONAL REPRESSOR"/>
    <property type="match status" value="1"/>
</dbReference>
<dbReference type="PANTHER" id="PTHR30146:SF109">
    <property type="entry name" value="HTH-TYPE TRANSCRIPTIONAL REGULATOR GALS"/>
    <property type="match status" value="1"/>
</dbReference>
<dbReference type="GO" id="GO:0000976">
    <property type="term" value="F:transcription cis-regulatory region binding"/>
    <property type="evidence" value="ECO:0007669"/>
    <property type="project" value="TreeGrafter"/>
</dbReference>
<keyword evidence="6" id="KW-1185">Reference proteome</keyword>
<keyword evidence="2" id="KW-0238">DNA-binding</keyword>
<dbReference type="SMART" id="SM00354">
    <property type="entry name" value="HTH_LACI"/>
    <property type="match status" value="1"/>
</dbReference>
<dbReference type="Pfam" id="PF00356">
    <property type="entry name" value="LacI"/>
    <property type="match status" value="1"/>
</dbReference>
<dbReference type="Pfam" id="PF13377">
    <property type="entry name" value="Peripla_BP_3"/>
    <property type="match status" value="1"/>
</dbReference>
<evidence type="ECO:0000256" key="3">
    <source>
        <dbReference type="ARBA" id="ARBA00023163"/>
    </source>
</evidence>
<evidence type="ECO:0000313" key="6">
    <source>
        <dbReference type="Proteomes" id="UP000539111"/>
    </source>
</evidence>
<dbReference type="PROSITE" id="PS50932">
    <property type="entry name" value="HTH_LACI_2"/>
    <property type="match status" value="1"/>
</dbReference>
<dbReference type="InterPro" id="IPR000843">
    <property type="entry name" value="HTH_LacI"/>
</dbReference>